<organism evidence="2 3">
    <name type="scientific">Cupriavidus basilensis</name>
    <dbReference type="NCBI Taxonomy" id="68895"/>
    <lineage>
        <taxon>Bacteria</taxon>
        <taxon>Pseudomonadati</taxon>
        <taxon>Pseudomonadota</taxon>
        <taxon>Betaproteobacteria</taxon>
        <taxon>Burkholderiales</taxon>
        <taxon>Burkholderiaceae</taxon>
        <taxon>Cupriavidus</taxon>
    </lineage>
</organism>
<dbReference type="EMBL" id="CP010537">
    <property type="protein sequence ID" value="AJG23322.1"/>
    <property type="molecule type" value="Genomic_DNA"/>
</dbReference>
<protein>
    <submittedName>
        <fullName evidence="2">Uncharacterized protein</fullName>
    </submittedName>
</protein>
<reference evidence="2 3" key="1">
    <citation type="journal article" date="2015" name="Genome Announc.">
        <title>Complete Genome Sequence of Cupriavidus basilensis 4G11, Isolated from the Oak Ridge Field Research Center Site.</title>
        <authorList>
            <person name="Ray J."/>
            <person name="Waters R.J."/>
            <person name="Skerker J.M."/>
            <person name="Kuehl J.V."/>
            <person name="Price M.N."/>
            <person name="Huang J."/>
            <person name="Chakraborty R."/>
            <person name="Arkin A.P."/>
            <person name="Deutschbauer A."/>
        </authorList>
    </citation>
    <scope>NUCLEOTIDE SEQUENCE [LARGE SCALE GENOMIC DNA]</scope>
    <source>
        <strain evidence="2">4G11</strain>
    </source>
</reference>
<gene>
    <name evidence="2" type="ORF">RR42_s1734</name>
</gene>
<accession>A0A0C4YCJ4</accession>
<sequence length="61" mass="6660">MQHLASQFRLQPIDQLTRQICHDAPRDGIPDRGPATALAARHQARLDPSPASCRGEDGMAN</sequence>
<evidence type="ECO:0000313" key="2">
    <source>
        <dbReference type="EMBL" id="AJG23322.1"/>
    </source>
</evidence>
<feature type="region of interest" description="Disordered" evidence="1">
    <location>
        <begin position="25"/>
        <end position="61"/>
    </location>
</feature>
<keyword evidence="3" id="KW-1185">Reference proteome</keyword>
<name>A0A0C4YCJ4_9BURK</name>
<dbReference type="AlphaFoldDB" id="A0A0C4YCJ4"/>
<proteinExistence type="predicted"/>
<evidence type="ECO:0000256" key="1">
    <source>
        <dbReference type="SAM" id="MobiDB-lite"/>
    </source>
</evidence>
<evidence type="ECO:0000313" key="3">
    <source>
        <dbReference type="Proteomes" id="UP000031843"/>
    </source>
</evidence>
<dbReference type="Proteomes" id="UP000031843">
    <property type="component" value="Chromosome secondary"/>
</dbReference>
<dbReference type="KEGG" id="cbw:RR42_s1734"/>